<gene>
    <name evidence="1" type="ORF">PSTG_12794</name>
</gene>
<protein>
    <submittedName>
        <fullName evidence="1">Uncharacterized protein</fullName>
    </submittedName>
</protein>
<evidence type="ECO:0000313" key="2">
    <source>
        <dbReference type="Proteomes" id="UP000054564"/>
    </source>
</evidence>
<reference evidence="2" key="1">
    <citation type="submission" date="2014-03" db="EMBL/GenBank/DDBJ databases">
        <title>The Genome Sequence of Puccinia striiformis f. sp. tritici PST-78.</title>
        <authorList>
            <consortium name="The Broad Institute Genome Sequencing Platform"/>
            <person name="Cuomo C."/>
            <person name="Hulbert S."/>
            <person name="Chen X."/>
            <person name="Walker B."/>
            <person name="Young S.K."/>
            <person name="Zeng Q."/>
            <person name="Gargeya S."/>
            <person name="Fitzgerald M."/>
            <person name="Haas B."/>
            <person name="Abouelleil A."/>
            <person name="Alvarado L."/>
            <person name="Arachchi H.M."/>
            <person name="Berlin A.M."/>
            <person name="Chapman S.B."/>
            <person name="Goldberg J."/>
            <person name="Griggs A."/>
            <person name="Gujja S."/>
            <person name="Hansen M."/>
            <person name="Howarth C."/>
            <person name="Imamovic A."/>
            <person name="Larimer J."/>
            <person name="McCowan C."/>
            <person name="Montmayeur A."/>
            <person name="Murphy C."/>
            <person name="Neiman D."/>
            <person name="Pearson M."/>
            <person name="Priest M."/>
            <person name="Roberts A."/>
            <person name="Saif S."/>
            <person name="Shea T."/>
            <person name="Sisk P."/>
            <person name="Sykes S."/>
            <person name="Wortman J."/>
            <person name="Nusbaum C."/>
            <person name="Birren B."/>
        </authorList>
    </citation>
    <scope>NUCLEOTIDE SEQUENCE [LARGE SCALE GENOMIC DNA]</scope>
    <source>
        <strain evidence="2">race PST-78</strain>
    </source>
</reference>
<comment type="caution">
    <text evidence="1">The sequence shown here is derived from an EMBL/GenBank/DDBJ whole genome shotgun (WGS) entry which is preliminary data.</text>
</comment>
<proteinExistence type="predicted"/>
<organism evidence="1 2">
    <name type="scientific">Puccinia striiformis f. sp. tritici PST-78</name>
    <dbReference type="NCBI Taxonomy" id="1165861"/>
    <lineage>
        <taxon>Eukaryota</taxon>
        <taxon>Fungi</taxon>
        <taxon>Dikarya</taxon>
        <taxon>Basidiomycota</taxon>
        <taxon>Pucciniomycotina</taxon>
        <taxon>Pucciniomycetes</taxon>
        <taxon>Pucciniales</taxon>
        <taxon>Pucciniaceae</taxon>
        <taxon>Puccinia</taxon>
    </lineage>
</organism>
<accession>A0A0L0V3L0</accession>
<dbReference type="AlphaFoldDB" id="A0A0L0V3L0"/>
<dbReference type="Proteomes" id="UP000054564">
    <property type="component" value="Unassembled WGS sequence"/>
</dbReference>
<name>A0A0L0V3L0_9BASI</name>
<dbReference type="PANTHER" id="PTHR33324:SF2">
    <property type="entry name" value="MYB_SANT-LIKE DNA-BINDING DOMAIN-CONTAINING PROTEIN"/>
    <property type="match status" value="1"/>
</dbReference>
<sequence length="266" mass="30599">MTTRRAPRLGVSWDTDATDSHPSSIITLIDWLGANNNYSRYRGAHCKRMVLLEIERHLLMQGIKNCSVRGKIFIHHIASWYIRSSNHHLHRLSMRVEIRMQIDRLRNLYKNTYAWCYHMIQERETGRFASIDVIDFESELAISAHGLAKAYMAIHSYLANYVLDCQLVYIAYAHTGACRNRRPGSLRRTRKERRWRGTEPAAEQAFSTTAITRTWNENLDQAALQGRITDTTYSFPDHSGLVQALTVPNPKGIEGEVTPQLATRIS</sequence>
<evidence type="ECO:0000313" key="1">
    <source>
        <dbReference type="EMBL" id="KNE93883.1"/>
    </source>
</evidence>
<keyword evidence="2" id="KW-1185">Reference proteome</keyword>
<dbReference type="PANTHER" id="PTHR33324">
    <property type="entry name" value="EXPRESSED PROTEIN"/>
    <property type="match status" value="1"/>
</dbReference>
<dbReference type="EMBL" id="AJIL01000128">
    <property type="protein sequence ID" value="KNE93883.1"/>
    <property type="molecule type" value="Genomic_DNA"/>
</dbReference>